<organism evidence="2 3">
    <name type="scientific">Ohtaekwangia koreensis</name>
    <dbReference type="NCBI Taxonomy" id="688867"/>
    <lineage>
        <taxon>Bacteria</taxon>
        <taxon>Pseudomonadati</taxon>
        <taxon>Bacteroidota</taxon>
        <taxon>Cytophagia</taxon>
        <taxon>Cytophagales</taxon>
        <taxon>Fulvivirgaceae</taxon>
        <taxon>Ohtaekwangia</taxon>
    </lineage>
</organism>
<dbReference type="Proteomes" id="UP000190961">
    <property type="component" value="Unassembled WGS sequence"/>
</dbReference>
<proteinExistence type="predicted"/>
<dbReference type="InterPro" id="IPR029024">
    <property type="entry name" value="TerB-like"/>
</dbReference>
<gene>
    <name evidence="2" type="ORF">SAMN05660236_4261</name>
</gene>
<reference evidence="2 3" key="1">
    <citation type="submission" date="2017-02" db="EMBL/GenBank/DDBJ databases">
        <authorList>
            <person name="Peterson S.W."/>
        </authorList>
    </citation>
    <scope>NUCLEOTIDE SEQUENCE [LARGE SCALE GENOMIC DNA]</scope>
    <source>
        <strain evidence="2 3">DSM 25262</strain>
    </source>
</reference>
<sequence length="121" mass="13721">MIIHSSFSDFVVFLYVHLSQADNSYDPSELSAIKGKMASLYPDGTDIERKLYTAIREYNSFDSAKLSDLFLQTVKHFGQEQQLQKSNLLDAMQEIIRADGKVDQSETKALEALKQLIEITV</sequence>
<evidence type="ECO:0000259" key="1">
    <source>
        <dbReference type="Pfam" id="PF05099"/>
    </source>
</evidence>
<dbReference type="STRING" id="688867.SAMN05660236_4261"/>
<dbReference type="AlphaFoldDB" id="A0A1T5M3G5"/>
<dbReference type="Pfam" id="PF05099">
    <property type="entry name" value="TerB"/>
    <property type="match status" value="1"/>
</dbReference>
<evidence type="ECO:0000313" key="2">
    <source>
        <dbReference type="EMBL" id="SKC82760.1"/>
    </source>
</evidence>
<dbReference type="SUPFAM" id="SSF158682">
    <property type="entry name" value="TerB-like"/>
    <property type="match status" value="1"/>
</dbReference>
<dbReference type="CDD" id="cd07177">
    <property type="entry name" value="terB_like"/>
    <property type="match status" value="1"/>
</dbReference>
<protein>
    <submittedName>
        <fullName evidence="2">Tellurite resistance protein TerB</fullName>
    </submittedName>
</protein>
<dbReference type="OrthoDB" id="979859at2"/>
<keyword evidence="3" id="KW-1185">Reference proteome</keyword>
<dbReference type="EMBL" id="FUZU01000003">
    <property type="protein sequence ID" value="SKC82760.1"/>
    <property type="molecule type" value="Genomic_DNA"/>
</dbReference>
<dbReference type="Gene3D" id="1.10.3680.10">
    <property type="entry name" value="TerB-like"/>
    <property type="match status" value="1"/>
</dbReference>
<dbReference type="RefSeq" id="WP_079688803.1">
    <property type="nucleotide sequence ID" value="NZ_FUZU01000003.1"/>
</dbReference>
<dbReference type="InterPro" id="IPR007791">
    <property type="entry name" value="DjlA_N"/>
</dbReference>
<evidence type="ECO:0000313" key="3">
    <source>
        <dbReference type="Proteomes" id="UP000190961"/>
    </source>
</evidence>
<feature type="domain" description="Co-chaperone DjlA N-terminal" evidence="1">
    <location>
        <begin position="11"/>
        <end position="119"/>
    </location>
</feature>
<accession>A0A1T5M3G5</accession>
<name>A0A1T5M3G5_9BACT</name>